<sequence length="142" mass="14862">MTTTDDLRRARRPRAVTIAVVLWAIWLVIGVLSTVLVSTSDGLTGLGAVLTVALSFVVWAVVAAAVVLLLRGSGVARIVLVAVAALRAVLSITDGGIATALIALSVVAAVLLFLPSARPFFRRADPTEPSRASRPTPDRPRD</sequence>
<organism evidence="2 3">
    <name type="scientific">Curtobacterium flaccumfaciens</name>
    <dbReference type="NCBI Taxonomy" id="2035"/>
    <lineage>
        <taxon>Bacteria</taxon>
        <taxon>Bacillati</taxon>
        <taxon>Actinomycetota</taxon>
        <taxon>Actinomycetes</taxon>
        <taxon>Micrococcales</taxon>
        <taxon>Microbacteriaceae</taxon>
        <taxon>Curtobacterium</taxon>
    </lineage>
</organism>
<feature type="transmembrane region" description="Helical" evidence="1">
    <location>
        <begin position="96"/>
        <end position="114"/>
    </location>
</feature>
<evidence type="ECO:0000313" key="3">
    <source>
        <dbReference type="Proteomes" id="UP000295764"/>
    </source>
</evidence>
<keyword evidence="1" id="KW-1133">Transmembrane helix</keyword>
<accession>A0A4R6DHT5</accession>
<dbReference type="Proteomes" id="UP000295764">
    <property type="component" value="Unassembled WGS sequence"/>
</dbReference>
<comment type="caution">
    <text evidence="2">The sequence shown here is derived from an EMBL/GenBank/DDBJ whole genome shotgun (WGS) entry which is preliminary data.</text>
</comment>
<proteinExistence type="predicted"/>
<keyword evidence="1" id="KW-0472">Membrane</keyword>
<evidence type="ECO:0000313" key="2">
    <source>
        <dbReference type="EMBL" id="TDN44326.1"/>
    </source>
</evidence>
<gene>
    <name evidence="2" type="ORF">EDF64_105158</name>
</gene>
<dbReference type="AlphaFoldDB" id="A0A4R6DHT5"/>
<feature type="transmembrane region" description="Helical" evidence="1">
    <location>
        <begin position="15"/>
        <end position="37"/>
    </location>
</feature>
<dbReference type="EMBL" id="SNVW01000005">
    <property type="protein sequence ID" value="TDN44326.1"/>
    <property type="molecule type" value="Genomic_DNA"/>
</dbReference>
<dbReference type="RefSeq" id="WP_133519754.1">
    <property type="nucleotide sequence ID" value="NZ_SNVW01000005.1"/>
</dbReference>
<protein>
    <submittedName>
        <fullName evidence="2">Uncharacterized protein</fullName>
    </submittedName>
</protein>
<feature type="transmembrane region" description="Helical" evidence="1">
    <location>
        <begin position="43"/>
        <end position="67"/>
    </location>
</feature>
<feature type="transmembrane region" description="Helical" evidence="1">
    <location>
        <begin position="74"/>
        <end position="90"/>
    </location>
</feature>
<keyword evidence="1" id="KW-0812">Transmembrane</keyword>
<reference evidence="2 3" key="1">
    <citation type="submission" date="2019-03" db="EMBL/GenBank/DDBJ databases">
        <title>Genomic analyses of the natural microbiome of Caenorhabditis elegans.</title>
        <authorList>
            <person name="Samuel B."/>
        </authorList>
    </citation>
    <scope>NUCLEOTIDE SEQUENCE [LARGE SCALE GENOMIC DNA]</scope>
    <source>
        <strain evidence="2 3">JUb65</strain>
    </source>
</reference>
<evidence type="ECO:0000256" key="1">
    <source>
        <dbReference type="SAM" id="Phobius"/>
    </source>
</evidence>
<name>A0A4R6DHT5_9MICO</name>